<sequence>MSWIILIVAGLLEVCFAFCLGKTKETVGNE</sequence>
<name>A0A7K0I6F8_PARDI</name>
<accession>A0A7K0I6F8</accession>
<dbReference type="EMBL" id="WKNE01000288">
    <property type="protein sequence ID" value="MRZ57981.1"/>
    <property type="molecule type" value="Genomic_DNA"/>
</dbReference>
<comment type="caution">
    <text evidence="1">The sequence shown here is derived from an EMBL/GenBank/DDBJ whole genome shotgun (WGS) entry which is preliminary data.</text>
</comment>
<gene>
    <name evidence="1" type="ORF">GKD68_25310</name>
</gene>
<proteinExistence type="predicted"/>
<dbReference type="Proteomes" id="UP000432516">
    <property type="component" value="Unassembled WGS sequence"/>
</dbReference>
<dbReference type="AlphaFoldDB" id="A0A7K0I6F8"/>
<protein>
    <submittedName>
        <fullName evidence="1">QacE family quaternary ammonium compound efflux SMR transporter</fullName>
    </submittedName>
</protein>
<reference evidence="1 2" key="1">
    <citation type="journal article" date="2019" name="Nat. Med.">
        <title>A library of human gut bacterial isolates paired with longitudinal multiomics data enables mechanistic microbiome research.</title>
        <authorList>
            <person name="Poyet M."/>
            <person name="Groussin M."/>
            <person name="Gibbons S.M."/>
            <person name="Avila-Pacheco J."/>
            <person name="Jiang X."/>
            <person name="Kearney S.M."/>
            <person name="Perrotta A.R."/>
            <person name="Berdy B."/>
            <person name="Zhao S."/>
            <person name="Lieberman T.D."/>
            <person name="Swanson P.K."/>
            <person name="Smith M."/>
            <person name="Roesemann S."/>
            <person name="Alexander J.E."/>
            <person name="Rich S.A."/>
            <person name="Livny J."/>
            <person name="Vlamakis H."/>
            <person name="Clish C."/>
            <person name="Bullock K."/>
            <person name="Deik A."/>
            <person name="Scott J."/>
            <person name="Pierce K.A."/>
            <person name="Xavier R.J."/>
            <person name="Alm E.J."/>
        </authorList>
    </citation>
    <scope>NUCLEOTIDE SEQUENCE [LARGE SCALE GENOMIC DNA]</scope>
    <source>
        <strain evidence="1 2">BIOML-A2</strain>
    </source>
</reference>
<evidence type="ECO:0000313" key="2">
    <source>
        <dbReference type="Proteomes" id="UP000432516"/>
    </source>
</evidence>
<organism evidence="1 2">
    <name type="scientific">Parabacteroides distasonis</name>
    <dbReference type="NCBI Taxonomy" id="823"/>
    <lineage>
        <taxon>Bacteria</taxon>
        <taxon>Pseudomonadati</taxon>
        <taxon>Bacteroidota</taxon>
        <taxon>Bacteroidia</taxon>
        <taxon>Bacteroidales</taxon>
        <taxon>Tannerellaceae</taxon>
        <taxon>Parabacteroides</taxon>
    </lineage>
</organism>
<evidence type="ECO:0000313" key="1">
    <source>
        <dbReference type="EMBL" id="MRZ57981.1"/>
    </source>
</evidence>
<feature type="non-terminal residue" evidence="1">
    <location>
        <position position="30"/>
    </location>
</feature>